<dbReference type="EMBL" id="JBANRG010000001">
    <property type="protein sequence ID" value="KAK7472544.1"/>
    <property type="molecule type" value="Genomic_DNA"/>
</dbReference>
<evidence type="ECO:0000256" key="3">
    <source>
        <dbReference type="PROSITE-ProRule" id="PRU10141"/>
    </source>
</evidence>
<keyword evidence="4" id="KW-0723">Serine/threonine-protein kinase</keyword>
<feature type="compositionally biased region" description="Polar residues" evidence="5">
    <location>
        <begin position="19"/>
        <end position="28"/>
    </location>
</feature>
<feature type="compositionally biased region" description="Polar residues" evidence="5">
    <location>
        <begin position="281"/>
        <end position="290"/>
    </location>
</feature>
<evidence type="ECO:0000256" key="4">
    <source>
        <dbReference type="RuleBase" id="RU000304"/>
    </source>
</evidence>
<sequence>MSFNLEPIIIPDVYMPLSPSESGYSSPAESDASALFTPNFPDQHDHLAFDAYSPHSNSEPDVCGDRHNDSKSFKCRVPSDSPSSPGSFCDITLNSDASLPVHVHAHSSQQPSPQSKHKARNTYPLCTASSSRAPISTFNLDSTLYSSHFPEGHRLNTHFVRQYELEDELGSGGYGFVMTARHRLARHEVAVKFVIKDKVPDHAWMVHEVYGKLPTEVMLLSVIDHENVVKCLDLFEDALYFYLVQELHGSPWDDDADSEHHANSRPSSSVSLSTPFLTPSASMDSLSSIAPPTPLQPTLVPDANSPSSSLEPPRPKYSRRSSHDLFECIEQSEHKRLTEDQARHVFAQIVDAVHYLDEQGVSHRDIKDENIVIDKDLKVKLIDFGSATFVDPAEERPFYTLFYGTTAYAASEILQKKPYQAAPAEVWTLGVLLSYLLTGTSPFPTVKHAISGRITLPDHNCPSVAALDLMHACLDPDPKRRATIAQIKEHYWLGMD</sequence>
<dbReference type="PROSITE" id="PS00107">
    <property type="entry name" value="PROTEIN_KINASE_ATP"/>
    <property type="match status" value="1"/>
</dbReference>
<accession>A0ABR1K544</accession>
<dbReference type="Gene3D" id="3.30.200.20">
    <property type="entry name" value="Phosphorylase Kinase, domain 1"/>
    <property type="match status" value="1"/>
</dbReference>
<keyword evidence="4" id="KW-0808">Transferase</keyword>
<feature type="region of interest" description="Disordered" evidence="5">
    <location>
        <begin position="253"/>
        <end position="321"/>
    </location>
</feature>
<dbReference type="PROSITE" id="PS00108">
    <property type="entry name" value="PROTEIN_KINASE_ST"/>
    <property type="match status" value="1"/>
</dbReference>
<reference evidence="7 8" key="1">
    <citation type="submission" date="2024-01" db="EMBL/GenBank/DDBJ databases">
        <title>A draft genome for the cacao thread blight pathogen Marasmiellus scandens.</title>
        <authorList>
            <person name="Baruah I.K."/>
            <person name="Leung J."/>
            <person name="Bukari Y."/>
            <person name="Amoako-Attah I."/>
            <person name="Meinhardt L.W."/>
            <person name="Bailey B.A."/>
            <person name="Cohen S.P."/>
        </authorList>
    </citation>
    <scope>NUCLEOTIDE SEQUENCE [LARGE SCALE GENOMIC DNA]</scope>
    <source>
        <strain evidence="7 8">GH-19</strain>
    </source>
</reference>
<organism evidence="7 8">
    <name type="scientific">Marasmiellus scandens</name>
    <dbReference type="NCBI Taxonomy" id="2682957"/>
    <lineage>
        <taxon>Eukaryota</taxon>
        <taxon>Fungi</taxon>
        <taxon>Dikarya</taxon>
        <taxon>Basidiomycota</taxon>
        <taxon>Agaricomycotina</taxon>
        <taxon>Agaricomycetes</taxon>
        <taxon>Agaricomycetidae</taxon>
        <taxon>Agaricales</taxon>
        <taxon>Marasmiineae</taxon>
        <taxon>Omphalotaceae</taxon>
        <taxon>Marasmiellus</taxon>
    </lineage>
</organism>
<dbReference type="InterPro" id="IPR000719">
    <property type="entry name" value="Prot_kinase_dom"/>
</dbReference>
<dbReference type="Pfam" id="PF00069">
    <property type="entry name" value="Pkinase"/>
    <property type="match status" value="2"/>
</dbReference>
<protein>
    <recommendedName>
        <fullName evidence="6">Protein kinase domain-containing protein</fullName>
    </recommendedName>
</protein>
<name>A0ABR1K544_9AGAR</name>
<comment type="similarity">
    <text evidence="4">Belongs to the protein kinase superfamily.</text>
</comment>
<evidence type="ECO:0000256" key="1">
    <source>
        <dbReference type="ARBA" id="ARBA00022741"/>
    </source>
</evidence>
<dbReference type="PROSITE" id="PS50011">
    <property type="entry name" value="PROTEIN_KINASE_DOM"/>
    <property type="match status" value="1"/>
</dbReference>
<evidence type="ECO:0000313" key="7">
    <source>
        <dbReference type="EMBL" id="KAK7472544.1"/>
    </source>
</evidence>
<feature type="compositionally biased region" description="Basic and acidic residues" evidence="5">
    <location>
        <begin position="63"/>
        <end position="72"/>
    </location>
</feature>
<feature type="binding site" evidence="3">
    <location>
        <position position="196"/>
    </location>
    <ligand>
        <name>ATP</name>
        <dbReference type="ChEBI" id="CHEBI:30616"/>
    </ligand>
</feature>
<dbReference type="PANTHER" id="PTHR24346:SF72">
    <property type="entry name" value="CAMK PROTEIN KINASE"/>
    <property type="match status" value="1"/>
</dbReference>
<evidence type="ECO:0000256" key="2">
    <source>
        <dbReference type="ARBA" id="ARBA00022840"/>
    </source>
</evidence>
<proteinExistence type="inferred from homology"/>
<dbReference type="SUPFAM" id="SSF56112">
    <property type="entry name" value="Protein kinase-like (PK-like)"/>
    <property type="match status" value="1"/>
</dbReference>
<keyword evidence="8" id="KW-1185">Reference proteome</keyword>
<dbReference type="InterPro" id="IPR011009">
    <property type="entry name" value="Kinase-like_dom_sf"/>
</dbReference>
<evidence type="ECO:0000313" key="8">
    <source>
        <dbReference type="Proteomes" id="UP001498398"/>
    </source>
</evidence>
<evidence type="ECO:0000259" key="6">
    <source>
        <dbReference type="PROSITE" id="PS50011"/>
    </source>
</evidence>
<dbReference type="SMART" id="SM00220">
    <property type="entry name" value="S_TKc"/>
    <property type="match status" value="1"/>
</dbReference>
<evidence type="ECO:0000256" key="5">
    <source>
        <dbReference type="SAM" id="MobiDB-lite"/>
    </source>
</evidence>
<dbReference type="InterPro" id="IPR008271">
    <property type="entry name" value="Ser/Thr_kinase_AS"/>
</dbReference>
<gene>
    <name evidence="7" type="ORF">VKT23_000659</name>
</gene>
<dbReference type="Gene3D" id="1.10.510.10">
    <property type="entry name" value="Transferase(Phosphotransferase) domain 1"/>
    <property type="match status" value="1"/>
</dbReference>
<dbReference type="Proteomes" id="UP001498398">
    <property type="component" value="Unassembled WGS sequence"/>
</dbReference>
<dbReference type="PANTHER" id="PTHR24346">
    <property type="entry name" value="MAP/MICROTUBULE AFFINITY-REGULATING KINASE"/>
    <property type="match status" value="1"/>
</dbReference>
<feature type="region of interest" description="Disordered" evidence="5">
    <location>
        <begin position="102"/>
        <end position="121"/>
    </location>
</feature>
<keyword evidence="4" id="KW-0418">Kinase</keyword>
<keyword evidence="2 3" id="KW-0067">ATP-binding</keyword>
<comment type="caution">
    <text evidence="7">The sequence shown here is derived from an EMBL/GenBank/DDBJ whole genome shotgun (WGS) entry which is preliminary data.</text>
</comment>
<feature type="region of interest" description="Disordered" evidence="5">
    <location>
        <begin position="19"/>
        <end position="87"/>
    </location>
</feature>
<keyword evidence="1 3" id="KW-0547">Nucleotide-binding</keyword>
<dbReference type="InterPro" id="IPR017441">
    <property type="entry name" value="Protein_kinase_ATP_BS"/>
</dbReference>
<feature type="compositionally biased region" description="Low complexity" evidence="5">
    <location>
        <begin position="264"/>
        <end position="280"/>
    </location>
</feature>
<feature type="domain" description="Protein kinase" evidence="6">
    <location>
        <begin position="163"/>
        <end position="493"/>
    </location>
</feature>